<dbReference type="PANTHER" id="PTHR10293">
    <property type="entry name" value="GLUTAREDOXIN FAMILY MEMBER"/>
    <property type="match status" value="1"/>
</dbReference>
<evidence type="ECO:0000313" key="7">
    <source>
        <dbReference type="EMBL" id="KAG9393531.1"/>
    </source>
</evidence>
<name>A0A8J6BXI6_9EUKA</name>
<keyword evidence="4" id="KW-0411">Iron-sulfur</keyword>
<keyword evidence="5" id="KW-0676">Redox-active center</keyword>
<dbReference type="PANTHER" id="PTHR10293:SF16">
    <property type="entry name" value="GLUTAREDOXIN-RELATED PROTEIN 5, MITOCHONDRIAL"/>
    <property type="match status" value="1"/>
</dbReference>
<dbReference type="GO" id="GO:0046872">
    <property type="term" value="F:metal ion binding"/>
    <property type="evidence" value="ECO:0007669"/>
    <property type="project" value="UniProtKB-KW"/>
</dbReference>
<protein>
    <submittedName>
        <fullName evidence="7">Monothiol glutaredoxin-related</fullName>
    </submittedName>
</protein>
<dbReference type="Pfam" id="PF00462">
    <property type="entry name" value="Glutaredoxin"/>
    <property type="match status" value="1"/>
</dbReference>
<organism evidence="7 8">
    <name type="scientific">Carpediemonas membranifera</name>
    <dbReference type="NCBI Taxonomy" id="201153"/>
    <lineage>
        <taxon>Eukaryota</taxon>
        <taxon>Metamonada</taxon>
        <taxon>Carpediemonas-like organisms</taxon>
        <taxon>Carpediemonas</taxon>
    </lineage>
</organism>
<evidence type="ECO:0000313" key="8">
    <source>
        <dbReference type="Proteomes" id="UP000717585"/>
    </source>
</evidence>
<keyword evidence="3" id="KW-0408">Iron</keyword>
<keyword evidence="1" id="KW-0001">2Fe-2S</keyword>
<gene>
    <name evidence="7" type="ORF">J8273_5018</name>
</gene>
<dbReference type="CDD" id="cd03028">
    <property type="entry name" value="GRX_PICOT_like"/>
    <property type="match status" value="1"/>
</dbReference>
<sequence length="181" mass="20013">MLASFFKTSTVSSVAKSMSLVPSMARPLSFKLAAQPSSFSSFAPTAFKRLDSQFSTSTLTDEDFKPVFEDIEQRLKDNRVNLFMKGTPKAPQCGYSKMASQLISVYDVPFEGHNVLENPALWEGIKRYSKWPTIPQLYVDGELVGGTDIIAAMHTAGELRDLFVEKGLMSADNPFGKKQGK</sequence>
<dbReference type="PROSITE" id="PS51354">
    <property type="entry name" value="GLUTAREDOXIN_2"/>
    <property type="match status" value="1"/>
</dbReference>
<feature type="domain" description="Glutaredoxin" evidence="6">
    <location>
        <begin position="81"/>
        <end position="144"/>
    </location>
</feature>
<comment type="caution">
    <text evidence="7">The sequence shown here is derived from an EMBL/GenBank/DDBJ whole genome shotgun (WGS) entry which is preliminary data.</text>
</comment>
<evidence type="ECO:0000256" key="1">
    <source>
        <dbReference type="ARBA" id="ARBA00022714"/>
    </source>
</evidence>
<dbReference type="EMBL" id="JAHDYR010000024">
    <property type="protein sequence ID" value="KAG9393531.1"/>
    <property type="molecule type" value="Genomic_DNA"/>
</dbReference>
<evidence type="ECO:0000259" key="6">
    <source>
        <dbReference type="Pfam" id="PF00462"/>
    </source>
</evidence>
<evidence type="ECO:0000256" key="5">
    <source>
        <dbReference type="ARBA" id="ARBA00023284"/>
    </source>
</evidence>
<dbReference type="Proteomes" id="UP000717585">
    <property type="component" value="Unassembled WGS sequence"/>
</dbReference>
<evidence type="ECO:0000256" key="3">
    <source>
        <dbReference type="ARBA" id="ARBA00023004"/>
    </source>
</evidence>
<evidence type="ECO:0000256" key="4">
    <source>
        <dbReference type="ARBA" id="ARBA00023014"/>
    </source>
</evidence>
<dbReference type="AlphaFoldDB" id="A0A8J6BXI6"/>
<accession>A0A8J6BXI6</accession>
<proteinExistence type="predicted"/>
<keyword evidence="8" id="KW-1185">Reference proteome</keyword>
<keyword evidence="2" id="KW-0479">Metal-binding</keyword>
<dbReference type="GO" id="GO:0051537">
    <property type="term" value="F:2 iron, 2 sulfur cluster binding"/>
    <property type="evidence" value="ECO:0007669"/>
    <property type="project" value="UniProtKB-KW"/>
</dbReference>
<dbReference type="NCBIfam" id="TIGR00365">
    <property type="entry name" value="Grx4 family monothiol glutaredoxin"/>
    <property type="match status" value="1"/>
</dbReference>
<dbReference type="GO" id="GO:0005739">
    <property type="term" value="C:mitochondrion"/>
    <property type="evidence" value="ECO:0007669"/>
    <property type="project" value="UniProtKB-ARBA"/>
</dbReference>
<dbReference type="InterPro" id="IPR036249">
    <property type="entry name" value="Thioredoxin-like_sf"/>
</dbReference>
<dbReference type="OrthoDB" id="415696at2759"/>
<dbReference type="Gene3D" id="3.40.30.10">
    <property type="entry name" value="Glutaredoxin"/>
    <property type="match status" value="1"/>
</dbReference>
<reference evidence="7" key="1">
    <citation type="submission" date="2021-05" db="EMBL/GenBank/DDBJ databases">
        <title>A free-living protist that lacks canonical eukaryotic 1 DNA replication and segregation systems.</title>
        <authorList>
            <person name="Salas-Leiva D.E."/>
            <person name="Tromer E.C."/>
            <person name="Curtis B.A."/>
            <person name="Jerlstrom-Hultqvist J."/>
            <person name="Kolisko M."/>
            <person name="Yi Z."/>
            <person name="Salas-Leiva J.S."/>
            <person name="Gallot-Lavallee L."/>
            <person name="Kops G.J.P.L."/>
            <person name="Archibald J.M."/>
            <person name="Simpson A.G.B."/>
            <person name="Roger A.J."/>
        </authorList>
    </citation>
    <scope>NUCLEOTIDE SEQUENCE</scope>
    <source>
        <strain evidence="7">BICM</strain>
    </source>
</reference>
<evidence type="ECO:0000256" key="2">
    <source>
        <dbReference type="ARBA" id="ARBA00022723"/>
    </source>
</evidence>
<dbReference type="SUPFAM" id="SSF52833">
    <property type="entry name" value="Thioredoxin-like"/>
    <property type="match status" value="1"/>
</dbReference>
<dbReference type="InterPro" id="IPR004480">
    <property type="entry name" value="Monothiol_GRX-rel"/>
</dbReference>
<dbReference type="InterPro" id="IPR002109">
    <property type="entry name" value="Glutaredoxin"/>
</dbReference>
<dbReference type="InterPro" id="IPR033658">
    <property type="entry name" value="GRX_PICOT-like"/>
</dbReference>